<accession>A0ABR9ZPF7</accession>
<keyword evidence="1" id="KW-0808">Transferase</keyword>
<dbReference type="InterPro" id="IPR000182">
    <property type="entry name" value="GNAT_dom"/>
</dbReference>
<comment type="caution">
    <text evidence="4">The sequence shown here is derived from an EMBL/GenBank/DDBJ whole genome shotgun (WGS) entry which is preliminary data.</text>
</comment>
<feature type="domain" description="N-acetyltransferase" evidence="3">
    <location>
        <begin position="36"/>
        <end position="182"/>
    </location>
</feature>
<dbReference type="Pfam" id="PF00583">
    <property type="entry name" value="Acetyltransf_1"/>
    <property type="match status" value="1"/>
</dbReference>
<gene>
    <name evidence="4" type="ORF">ISU02_00160</name>
</gene>
<reference evidence="4 5" key="1">
    <citation type="submission" date="2020-11" db="EMBL/GenBank/DDBJ databases">
        <title>Fusibacter basophilias sp. nov.</title>
        <authorList>
            <person name="Qiu D."/>
        </authorList>
    </citation>
    <scope>NUCLEOTIDE SEQUENCE [LARGE SCALE GENOMIC DNA]</scope>
    <source>
        <strain evidence="4 5">Q10-2</strain>
    </source>
</reference>
<dbReference type="PANTHER" id="PTHR42919:SF8">
    <property type="entry name" value="N-ALPHA-ACETYLTRANSFERASE 50"/>
    <property type="match status" value="1"/>
</dbReference>
<dbReference type="RefSeq" id="WP_194699755.1">
    <property type="nucleotide sequence ID" value="NZ_JADKNH010000001.1"/>
</dbReference>
<evidence type="ECO:0000256" key="2">
    <source>
        <dbReference type="ARBA" id="ARBA00023315"/>
    </source>
</evidence>
<sequence>MEIRKLERITVCDIDKFGLNGFRTHRVLQVERNKSDIYFDCSISEVELEKEYIKVWPLDDSTLNYYNEIISKGMSFGAYDSDELVGYILLSEMSWNKSLWIDYIMVADTYKGTGVGSKLINKALEIGNTKYRVLVLEVQNENYGAIKFYQKLGFNIDGVEFSRYSEKENEKDVAFIMKYKFE</sequence>
<evidence type="ECO:0000313" key="5">
    <source>
        <dbReference type="Proteomes" id="UP000614200"/>
    </source>
</evidence>
<evidence type="ECO:0000256" key="1">
    <source>
        <dbReference type="ARBA" id="ARBA00022679"/>
    </source>
</evidence>
<evidence type="ECO:0000259" key="3">
    <source>
        <dbReference type="PROSITE" id="PS51186"/>
    </source>
</evidence>
<dbReference type="PROSITE" id="PS51186">
    <property type="entry name" value="GNAT"/>
    <property type="match status" value="1"/>
</dbReference>
<organism evidence="4 5">
    <name type="scientific">Fusibacter ferrireducens</name>
    <dbReference type="NCBI Taxonomy" id="2785058"/>
    <lineage>
        <taxon>Bacteria</taxon>
        <taxon>Bacillati</taxon>
        <taxon>Bacillota</taxon>
        <taxon>Clostridia</taxon>
        <taxon>Eubacteriales</taxon>
        <taxon>Eubacteriales Family XII. Incertae Sedis</taxon>
        <taxon>Fusibacter</taxon>
    </lineage>
</organism>
<keyword evidence="5" id="KW-1185">Reference proteome</keyword>
<dbReference type="Proteomes" id="UP000614200">
    <property type="component" value="Unassembled WGS sequence"/>
</dbReference>
<dbReference type="SUPFAM" id="SSF55729">
    <property type="entry name" value="Acyl-CoA N-acyltransferases (Nat)"/>
    <property type="match status" value="1"/>
</dbReference>
<dbReference type="PANTHER" id="PTHR42919">
    <property type="entry name" value="N-ALPHA-ACETYLTRANSFERASE"/>
    <property type="match status" value="1"/>
</dbReference>
<proteinExistence type="predicted"/>
<dbReference type="CDD" id="cd04301">
    <property type="entry name" value="NAT_SF"/>
    <property type="match status" value="1"/>
</dbReference>
<dbReference type="Gene3D" id="3.40.630.30">
    <property type="match status" value="1"/>
</dbReference>
<name>A0ABR9ZPF7_9FIRM</name>
<dbReference type="InterPro" id="IPR051556">
    <property type="entry name" value="N-term/lysine_N-AcTrnsfr"/>
</dbReference>
<keyword evidence="2" id="KW-0012">Acyltransferase</keyword>
<dbReference type="InterPro" id="IPR016181">
    <property type="entry name" value="Acyl_CoA_acyltransferase"/>
</dbReference>
<protein>
    <submittedName>
        <fullName evidence="4">GNAT family N-acetyltransferase</fullName>
    </submittedName>
</protein>
<dbReference type="EMBL" id="JADKNH010000001">
    <property type="protein sequence ID" value="MBF4691504.1"/>
    <property type="molecule type" value="Genomic_DNA"/>
</dbReference>
<evidence type="ECO:0000313" key="4">
    <source>
        <dbReference type="EMBL" id="MBF4691504.1"/>
    </source>
</evidence>